<evidence type="ECO:0000256" key="1">
    <source>
        <dbReference type="SAM" id="Phobius"/>
    </source>
</evidence>
<keyword evidence="1" id="KW-0472">Membrane</keyword>
<accession>A0AA48HG16</accession>
<sequence>MAGANTYSTIVAWLKVALPLAALALLSTLFLLSRTPDPDAALPYTDLDVEQLLREQRLSRPRFAGTLDDGREVTLVGDTAASAVDDPNTIAMTAVESRVILSEESELLLTADQGDFFMGQQLVVLEGSVHALTTQGYQMDTAQATFAMDTLHLVAPGAVVLTAPGLLIEAGAMEMVGPEGAVFLSFNGGVRLLYEPGD</sequence>
<reference evidence="2 3" key="1">
    <citation type="submission" date="2023-01" db="EMBL/GenBank/DDBJ databases">
        <title>Complete genome sequence of Roseicyclus marinus strain Dej080120_10.</title>
        <authorList>
            <person name="Ueki S."/>
            <person name="Maruyama F."/>
        </authorList>
    </citation>
    <scope>NUCLEOTIDE SEQUENCE [LARGE SCALE GENOMIC DNA]</scope>
    <source>
        <strain evidence="2 3">Dej080120_10</strain>
    </source>
</reference>
<dbReference type="InterPro" id="IPR010664">
    <property type="entry name" value="LipoPS_assembly_LptC-rel"/>
</dbReference>
<dbReference type="Pfam" id="PF06835">
    <property type="entry name" value="LptC"/>
    <property type="match status" value="1"/>
</dbReference>
<dbReference type="AlphaFoldDB" id="A0AA48HG16"/>
<organism evidence="2 3">
    <name type="scientific">Roseicyclus marinus</name>
    <dbReference type="NCBI Taxonomy" id="2161673"/>
    <lineage>
        <taxon>Bacteria</taxon>
        <taxon>Pseudomonadati</taxon>
        <taxon>Pseudomonadota</taxon>
        <taxon>Alphaproteobacteria</taxon>
        <taxon>Rhodobacterales</taxon>
        <taxon>Roseobacteraceae</taxon>
        <taxon>Roseicyclus</taxon>
    </lineage>
</organism>
<evidence type="ECO:0000313" key="2">
    <source>
        <dbReference type="EMBL" id="BDW87055.1"/>
    </source>
</evidence>
<evidence type="ECO:0000313" key="3">
    <source>
        <dbReference type="Proteomes" id="UP001337723"/>
    </source>
</evidence>
<dbReference type="RefSeq" id="WP_338273148.1">
    <property type="nucleotide sequence ID" value="NZ_AP027266.1"/>
</dbReference>
<dbReference type="Proteomes" id="UP001337723">
    <property type="component" value="Chromosome"/>
</dbReference>
<feature type="transmembrane region" description="Helical" evidence="1">
    <location>
        <begin position="12"/>
        <end position="32"/>
    </location>
</feature>
<protein>
    <recommendedName>
        <fullName evidence="4">Lipopolysaccharide export system protein LptC</fullName>
    </recommendedName>
</protein>
<keyword evidence="1" id="KW-0812">Transmembrane</keyword>
<name>A0AA48HG16_9RHOB</name>
<evidence type="ECO:0008006" key="4">
    <source>
        <dbReference type="Google" id="ProtNLM"/>
    </source>
</evidence>
<dbReference type="EMBL" id="AP027266">
    <property type="protein sequence ID" value="BDW87055.1"/>
    <property type="molecule type" value="Genomic_DNA"/>
</dbReference>
<keyword evidence="1" id="KW-1133">Transmembrane helix</keyword>
<proteinExistence type="predicted"/>
<dbReference type="KEGG" id="rmai:MACH21_32320"/>
<keyword evidence="3" id="KW-1185">Reference proteome</keyword>
<gene>
    <name evidence="2" type="ORF">MACH21_32320</name>
</gene>